<dbReference type="RefSeq" id="WP_143062068.1">
    <property type="nucleotide sequence ID" value="NZ_FOFG01000028.1"/>
</dbReference>
<reference evidence="2 3" key="1">
    <citation type="submission" date="2016-10" db="EMBL/GenBank/DDBJ databases">
        <authorList>
            <person name="de Groot N.N."/>
        </authorList>
    </citation>
    <scope>NUCLEOTIDE SEQUENCE [LARGE SCALE GENOMIC DNA]</scope>
    <source>
        <strain evidence="2 3">A52C2</strain>
    </source>
</reference>
<dbReference type="Proteomes" id="UP000199647">
    <property type="component" value="Unassembled WGS sequence"/>
</dbReference>
<accession>A0A1H9QI44</accession>
<name>A0A1H9QI44_9HYPH</name>
<evidence type="ECO:0000313" key="2">
    <source>
        <dbReference type="EMBL" id="SER59443.1"/>
    </source>
</evidence>
<dbReference type="Pfam" id="PF20432">
    <property type="entry name" value="Xre-like-HTH"/>
    <property type="match status" value="1"/>
</dbReference>
<dbReference type="AlphaFoldDB" id="A0A1H9QI44"/>
<dbReference type="OrthoDB" id="117888at2"/>
<dbReference type="InterPro" id="IPR046847">
    <property type="entry name" value="Xre-like_HTH"/>
</dbReference>
<sequence>MNDEAMAGMYQHLVAQRDKTRQEIRRLPPEVRRAYMRQAKQKSRQRLRETSEQGRVDLTTDDIRSALADAAIALIGSRDPAGEAVLAAAAKLAWPEHPAATANVTARIRKGKLKPRSLPQAEPFAEPDDRRRLSATAGKAAKRIARAWGLEDAQAEVLFAVPEATWRSIAQSQAVELDQESLIRISAAVGIFKALRTVFADSMADRWPSIANKNALFRDLSPVEAMMIDGLPKMLDTRRHVEAMVQGL</sequence>
<evidence type="ECO:0000259" key="1">
    <source>
        <dbReference type="Pfam" id="PF20432"/>
    </source>
</evidence>
<organism evidence="2 3">
    <name type="scientific">Faunimonas pinastri</name>
    <dbReference type="NCBI Taxonomy" id="1855383"/>
    <lineage>
        <taxon>Bacteria</taxon>
        <taxon>Pseudomonadati</taxon>
        <taxon>Pseudomonadota</taxon>
        <taxon>Alphaproteobacteria</taxon>
        <taxon>Hyphomicrobiales</taxon>
        <taxon>Afifellaceae</taxon>
        <taxon>Faunimonas</taxon>
    </lineage>
</organism>
<dbReference type="EMBL" id="FOFG01000028">
    <property type="protein sequence ID" value="SER59443.1"/>
    <property type="molecule type" value="Genomic_DNA"/>
</dbReference>
<feature type="domain" description="Antitoxin Xre-like helix-turn-helix" evidence="1">
    <location>
        <begin position="133"/>
        <end position="185"/>
    </location>
</feature>
<dbReference type="GO" id="GO:0003677">
    <property type="term" value="F:DNA binding"/>
    <property type="evidence" value="ECO:0007669"/>
    <property type="project" value="InterPro"/>
</dbReference>
<evidence type="ECO:0000313" key="3">
    <source>
        <dbReference type="Proteomes" id="UP000199647"/>
    </source>
</evidence>
<proteinExistence type="predicted"/>
<protein>
    <recommendedName>
        <fullName evidence="1">Antitoxin Xre-like helix-turn-helix domain-containing protein</fullName>
    </recommendedName>
</protein>
<gene>
    <name evidence="2" type="ORF">SAMN05216548_12810</name>
</gene>
<keyword evidence="3" id="KW-1185">Reference proteome</keyword>